<accession>A0AAN8IIZ8</accession>
<evidence type="ECO:0000313" key="2">
    <source>
        <dbReference type="EMBL" id="KAK5972198.1"/>
    </source>
</evidence>
<gene>
    <name evidence="2" type="ORF">GCK32_006047</name>
</gene>
<comment type="caution">
    <text evidence="2">The sequence shown here is derived from an EMBL/GenBank/DDBJ whole genome shotgun (WGS) entry which is preliminary data.</text>
</comment>
<feature type="region of interest" description="Disordered" evidence="1">
    <location>
        <begin position="1"/>
        <end position="20"/>
    </location>
</feature>
<sequence length="166" mass="18597">MSSSQSLLPEHSPKEEKPPLEEKTMCYAVVAIKSGAAKEKLINYLMNNGFDDMMFVNDLCDHPFSKVSSTRSASEHTDRPSTSQSSTDCEEWKTAATQSSAPKLCQVGGPKRTTRRRCVNCYKNLSRSNGAPYARARTIQVNTKCSECDRYFCLKCFQSFHTLCSI</sequence>
<organism evidence="2 3">
    <name type="scientific">Trichostrongylus colubriformis</name>
    <name type="common">Black scour worm</name>
    <dbReference type="NCBI Taxonomy" id="6319"/>
    <lineage>
        <taxon>Eukaryota</taxon>
        <taxon>Metazoa</taxon>
        <taxon>Ecdysozoa</taxon>
        <taxon>Nematoda</taxon>
        <taxon>Chromadorea</taxon>
        <taxon>Rhabditida</taxon>
        <taxon>Rhabditina</taxon>
        <taxon>Rhabditomorpha</taxon>
        <taxon>Strongyloidea</taxon>
        <taxon>Trichostrongylidae</taxon>
        <taxon>Trichostrongylus</taxon>
    </lineage>
</organism>
<reference evidence="2 3" key="1">
    <citation type="submission" date="2019-10" db="EMBL/GenBank/DDBJ databases">
        <title>Assembly and Annotation for the nematode Trichostrongylus colubriformis.</title>
        <authorList>
            <person name="Martin J."/>
        </authorList>
    </citation>
    <scope>NUCLEOTIDE SEQUENCE [LARGE SCALE GENOMIC DNA]</scope>
    <source>
        <strain evidence="2">G859</strain>
        <tissue evidence="2">Whole worm</tissue>
    </source>
</reference>
<feature type="compositionally biased region" description="Basic and acidic residues" evidence="1">
    <location>
        <begin position="11"/>
        <end position="20"/>
    </location>
</feature>
<dbReference type="Proteomes" id="UP001331761">
    <property type="component" value="Unassembled WGS sequence"/>
</dbReference>
<feature type="region of interest" description="Disordered" evidence="1">
    <location>
        <begin position="68"/>
        <end position="89"/>
    </location>
</feature>
<evidence type="ECO:0000256" key="1">
    <source>
        <dbReference type="SAM" id="MobiDB-lite"/>
    </source>
</evidence>
<name>A0AAN8IIZ8_TRICO</name>
<keyword evidence="3" id="KW-1185">Reference proteome</keyword>
<evidence type="ECO:0000313" key="3">
    <source>
        <dbReference type="Proteomes" id="UP001331761"/>
    </source>
</evidence>
<proteinExistence type="predicted"/>
<dbReference type="EMBL" id="WIXE01016882">
    <property type="protein sequence ID" value="KAK5972198.1"/>
    <property type="molecule type" value="Genomic_DNA"/>
</dbReference>
<protein>
    <submittedName>
        <fullName evidence="2">Uncharacterized protein</fullName>
    </submittedName>
</protein>
<dbReference type="AlphaFoldDB" id="A0AAN8IIZ8"/>